<evidence type="ECO:0000313" key="2">
    <source>
        <dbReference type="Proteomes" id="UP000315003"/>
    </source>
</evidence>
<accession>A0A517T2M4</accession>
<name>A0A517T2M4_9BACT</name>
<keyword evidence="2" id="KW-1185">Reference proteome</keyword>
<evidence type="ECO:0000313" key="1">
    <source>
        <dbReference type="EMBL" id="QDT62630.1"/>
    </source>
</evidence>
<protein>
    <submittedName>
        <fullName evidence="1">Uncharacterized protein</fullName>
    </submittedName>
</protein>
<organism evidence="1 2">
    <name type="scientific">Stieleria bergensis</name>
    <dbReference type="NCBI Taxonomy" id="2528025"/>
    <lineage>
        <taxon>Bacteria</taxon>
        <taxon>Pseudomonadati</taxon>
        <taxon>Planctomycetota</taxon>
        <taxon>Planctomycetia</taxon>
        <taxon>Pirellulales</taxon>
        <taxon>Pirellulaceae</taxon>
        <taxon>Stieleria</taxon>
    </lineage>
</organism>
<dbReference type="Proteomes" id="UP000315003">
    <property type="component" value="Chromosome"/>
</dbReference>
<gene>
    <name evidence="1" type="ORF">SV7mr_51800</name>
</gene>
<sequence length="86" mass="9515">MFSRRQLLQQTIDSVGGRSAAGLLAESNRRHSTGKTAAIRCLFPLKTRCVSHLFTPRDPLQGDLTAMSSTVVKDISTSFVRFIHPK</sequence>
<proteinExistence type="predicted"/>
<reference evidence="1 2" key="1">
    <citation type="submission" date="2019-02" db="EMBL/GenBank/DDBJ databases">
        <title>Deep-cultivation of Planctomycetes and their phenomic and genomic characterization uncovers novel biology.</title>
        <authorList>
            <person name="Wiegand S."/>
            <person name="Jogler M."/>
            <person name="Boedeker C."/>
            <person name="Pinto D."/>
            <person name="Vollmers J."/>
            <person name="Rivas-Marin E."/>
            <person name="Kohn T."/>
            <person name="Peeters S.H."/>
            <person name="Heuer A."/>
            <person name="Rast P."/>
            <person name="Oberbeckmann S."/>
            <person name="Bunk B."/>
            <person name="Jeske O."/>
            <person name="Meyerdierks A."/>
            <person name="Storesund J.E."/>
            <person name="Kallscheuer N."/>
            <person name="Luecker S."/>
            <person name="Lage O.M."/>
            <person name="Pohl T."/>
            <person name="Merkel B.J."/>
            <person name="Hornburger P."/>
            <person name="Mueller R.-W."/>
            <person name="Bruemmer F."/>
            <person name="Labrenz M."/>
            <person name="Spormann A.M."/>
            <person name="Op den Camp H."/>
            <person name="Overmann J."/>
            <person name="Amann R."/>
            <person name="Jetten M.S.M."/>
            <person name="Mascher T."/>
            <person name="Medema M.H."/>
            <person name="Devos D.P."/>
            <person name="Kaster A.-K."/>
            <person name="Ovreas L."/>
            <person name="Rohde M."/>
            <person name="Galperin M.Y."/>
            <person name="Jogler C."/>
        </authorList>
    </citation>
    <scope>NUCLEOTIDE SEQUENCE [LARGE SCALE GENOMIC DNA]</scope>
    <source>
        <strain evidence="1 2">SV_7m_r</strain>
    </source>
</reference>
<dbReference type="AlphaFoldDB" id="A0A517T2M4"/>
<dbReference type="EMBL" id="CP036272">
    <property type="protein sequence ID" value="QDT62630.1"/>
    <property type="molecule type" value="Genomic_DNA"/>
</dbReference>